<dbReference type="AlphaFoldDB" id="A0A914E8N7"/>
<dbReference type="Proteomes" id="UP000887540">
    <property type="component" value="Unplaced"/>
</dbReference>
<feature type="domain" description="Protein kinase" evidence="1">
    <location>
        <begin position="16"/>
        <end position="288"/>
    </location>
</feature>
<dbReference type="GO" id="GO:0004674">
    <property type="term" value="F:protein serine/threonine kinase activity"/>
    <property type="evidence" value="ECO:0007669"/>
    <property type="project" value="InterPro"/>
</dbReference>
<keyword evidence="2" id="KW-1185">Reference proteome</keyword>
<dbReference type="Gene3D" id="3.30.200.20">
    <property type="entry name" value="Phosphorylase Kinase, domain 1"/>
    <property type="match status" value="1"/>
</dbReference>
<proteinExistence type="predicted"/>
<accession>A0A914E8N7</accession>
<dbReference type="GO" id="GO:0036498">
    <property type="term" value="P:IRE1-mediated unfolded protein response"/>
    <property type="evidence" value="ECO:0007669"/>
    <property type="project" value="TreeGrafter"/>
</dbReference>
<evidence type="ECO:0000313" key="2">
    <source>
        <dbReference type="Proteomes" id="UP000887540"/>
    </source>
</evidence>
<name>A0A914E8N7_9BILA</name>
<dbReference type="WBParaSite" id="ACRNAN_scaffold6444.g26124.t1">
    <property type="protein sequence ID" value="ACRNAN_scaffold6444.g26124.t1"/>
    <property type="gene ID" value="ACRNAN_scaffold6444.g26124"/>
</dbReference>
<dbReference type="GO" id="GO:0004521">
    <property type="term" value="F:RNA endonuclease activity"/>
    <property type="evidence" value="ECO:0007669"/>
    <property type="project" value="InterPro"/>
</dbReference>
<dbReference type="GO" id="GO:0070059">
    <property type="term" value="P:intrinsic apoptotic signaling pathway in response to endoplasmic reticulum stress"/>
    <property type="evidence" value="ECO:0007669"/>
    <property type="project" value="TreeGrafter"/>
</dbReference>
<evidence type="ECO:0000313" key="3">
    <source>
        <dbReference type="WBParaSite" id="ACRNAN_scaffold6444.g26124.t1"/>
    </source>
</evidence>
<dbReference type="Pfam" id="PF00069">
    <property type="entry name" value="Pkinase"/>
    <property type="match status" value="1"/>
</dbReference>
<dbReference type="SUPFAM" id="SSF56112">
    <property type="entry name" value="Protein kinase-like (PK-like)"/>
    <property type="match status" value="1"/>
</dbReference>
<organism evidence="2 3">
    <name type="scientific">Acrobeloides nanus</name>
    <dbReference type="NCBI Taxonomy" id="290746"/>
    <lineage>
        <taxon>Eukaryota</taxon>
        <taxon>Metazoa</taxon>
        <taxon>Ecdysozoa</taxon>
        <taxon>Nematoda</taxon>
        <taxon>Chromadorea</taxon>
        <taxon>Rhabditida</taxon>
        <taxon>Tylenchina</taxon>
        <taxon>Cephalobomorpha</taxon>
        <taxon>Cephaloboidea</taxon>
        <taxon>Cephalobidae</taxon>
        <taxon>Acrobeloides</taxon>
    </lineage>
</organism>
<dbReference type="Gene3D" id="1.10.510.10">
    <property type="entry name" value="Transferase(Phosphotransferase) domain 1"/>
    <property type="match status" value="1"/>
</dbReference>
<reference evidence="3" key="1">
    <citation type="submission" date="2022-11" db="UniProtKB">
        <authorList>
            <consortium name="WormBaseParasite"/>
        </authorList>
    </citation>
    <scope>IDENTIFICATION</scope>
</reference>
<evidence type="ECO:0000259" key="1">
    <source>
        <dbReference type="PROSITE" id="PS50011"/>
    </source>
</evidence>
<dbReference type="InterPro" id="IPR000719">
    <property type="entry name" value="Prot_kinase_dom"/>
</dbReference>
<dbReference type="PANTHER" id="PTHR13954">
    <property type="entry name" value="IRE1-RELATED"/>
    <property type="match status" value="1"/>
</dbReference>
<dbReference type="GO" id="GO:0051082">
    <property type="term" value="F:unfolded protein binding"/>
    <property type="evidence" value="ECO:0007669"/>
    <property type="project" value="TreeGrafter"/>
</dbReference>
<dbReference type="GO" id="GO:0005524">
    <property type="term" value="F:ATP binding"/>
    <property type="evidence" value="ECO:0007669"/>
    <property type="project" value="InterPro"/>
</dbReference>
<dbReference type="InterPro" id="IPR045133">
    <property type="entry name" value="IRE1/2-like"/>
</dbReference>
<dbReference type="InterPro" id="IPR011009">
    <property type="entry name" value="Kinase-like_dom_sf"/>
</dbReference>
<dbReference type="PROSITE" id="PS50011">
    <property type="entry name" value="PROTEIN_KINASE_DOM"/>
    <property type="match status" value="1"/>
</dbReference>
<sequence>MVDPNIVEIGKITFNTIKENLLHSGSYGTQIYEGSILSIKCAVKIINTEEYVGKSPEDRELRALSTLRHSNVIKYYGYEKKDKLYYIVLDLCIGSLEDFIQETKDRISPEIWDKFQKWNRLEILKQLTDGLAHIHEQKIVHRNLRPKNVLIQTEHNGNLVAVISDFVFSKSLELSSNYSITNNDQLAWLAPEVEKDNEYTPESDIFSLGCLYYYTLTNGKLLFCTGKVDSMRIHQNIINDKKKSENEQANELLACKNDRYSSMDLILNMVGAKPLRRTAQNLKSHPMFWEVDHKMKFVKAVRVVQGEEEKSKGLTPIENALESVASNVFVDWIKEIETIPKIENDLANRTGIDLANHIRTNPYSGKYYVINSTKLTFLIRMIRNYKEHKNTFNLGDGITIFTDQFPK</sequence>
<protein>
    <submittedName>
        <fullName evidence="3">Protein kinase domain-containing protein</fullName>
    </submittedName>
</protein>
<dbReference type="PANTHER" id="PTHR13954:SF6">
    <property type="entry name" value="NON-SPECIFIC SERINE_THREONINE PROTEIN KINASE"/>
    <property type="match status" value="1"/>
</dbReference>
<dbReference type="GO" id="GO:1990604">
    <property type="term" value="C:IRE1-TRAF2-ASK1 complex"/>
    <property type="evidence" value="ECO:0007669"/>
    <property type="project" value="TreeGrafter"/>
</dbReference>